<keyword evidence="2" id="KW-0805">Transcription regulation</keyword>
<dbReference type="PROSITE" id="PS01124">
    <property type="entry name" value="HTH_ARAC_FAMILY_2"/>
    <property type="match status" value="1"/>
</dbReference>
<feature type="domain" description="HTH araC/xylS-type" evidence="7">
    <location>
        <begin position="180"/>
        <end position="277"/>
    </location>
</feature>
<dbReference type="SUPFAM" id="SSF51215">
    <property type="entry name" value="Regulatory protein AraC"/>
    <property type="match status" value="1"/>
</dbReference>
<dbReference type="Proteomes" id="UP001059672">
    <property type="component" value="Chromosome"/>
</dbReference>
<comment type="function">
    <text evidence="6">Regulatory protein of the TOL plasmid xyl operons. XylS activates the xylXYZLTEGFJQKIH operon required for the degradation of toluene, m-xylene and p-xylene.</text>
</comment>
<dbReference type="InterPro" id="IPR018060">
    <property type="entry name" value="HTH_AraC"/>
</dbReference>
<dbReference type="PROSITE" id="PS00041">
    <property type="entry name" value="HTH_ARAC_FAMILY_1"/>
    <property type="match status" value="1"/>
</dbReference>
<dbReference type="InterPro" id="IPR009057">
    <property type="entry name" value="Homeodomain-like_sf"/>
</dbReference>
<evidence type="ECO:0000259" key="7">
    <source>
        <dbReference type="PROSITE" id="PS01124"/>
    </source>
</evidence>
<name>A0ABY5H339_9PSED</name>
<evidence type="ECO:0000313" key="9">
    <source>
        <dbReference type="Proteomes" id="UP001059672"/>
    </source>
</evidence>
<keyword evidence="5" id="KW-0804">Transcription</keyword>
<comment type="subcellular location">
    <subcellularLocation>
        <location evidence="1">Cytoplasm</location>
    </subcellularLocation>
</comment>
<evidence type="ECO:0000256" key="4">
    <source>
        <dbReference type="ARBA" id="ARBA00023159"/>
    </source>
</evidence>
<dbReference type="InterPro" id="IPR018062">
    <property type="entry name" value="HTH_AraC-typ_CS"/>
</dbReference>
<organism evidence="8 9">
    <name type="scientific">Pseudomonas benzenivorans</name>
    <dbReference type="NCBI Taxonomy" id="556533"/>
    <lineage>
        <taxon>Bacteria</taxon>
        <taxon>Pseudomonadati</taxon>
        <taxon>Pseudomonadota</taxon>
        <taxon>Gammaproteobacteria</taxon>
        <taxon>Pseudomonadales</taxon>
        <taxon>Pseudomonadaceae</taxon>
        <taxon>Pseudomonas</taxon>
    </lineage>
</organism>
<dbReference type="Pfam" id="PF02311">
    <property type="entry name" value="AraC_binding"/>
    <property type="match status" value="1"/>
</dbReference>
<evidence type="ECO:0000256" key="6">
    <source>
        <dbReference type="ARBA" id="ARBA00037345"/>
    </source>
</evidence>
<dbReference type="InterPro" id="IPR050204">
    <property type="entry name" value="AraC_XylS_family_regulators"/>
</dbReference>
<dbReference type="RefSeq" id="WP_255836465.1">
    <property type="nucleotide sequence ID" value="NZ_CP073346.1"/>
</dbReference>
<evidence type="ECO:0000256" key="1">
    <source>
        <dbReference type="ARBA" id="ARBA00004496"/>
    </source>
</evidence>
<evidence type="ECO:0000256" key="5">
    <source>
        <dbReference type="ARBA" id="ARBA00023163"/>
    </source>
</evidence>
<evidence type="ECO:0000313" key="8">
    <source>
        <dbReference type="EMBL" id="UTW05884.1"/>
    </source>
</evidence>
<evidence type="ECO:0000256" key="3">
    <source>
        <dbReference type="ARBA" id="ARBA00023125"/>
    </source>
</evidence>
<keyword evidence="9" id="KW-1185">Reference proteome</keyword>
<dbReference type="InterPro" id="IPR003313">
    <property type="entry name" value="AraC-bd"/>
</dbReference>
<protein>
    <submittedName>
        <fullName evidence="8">AraC family transcriptional regulator</fullName>
    </submittedName>
</protein>
<dbReference type="SUPFAM" id="SSF46689">
    <property type="entry name" value="Homeodomain-like"/>
    <property type="match status" value="2"/>
</dbReference>
<gene>
    <name evidence="8" type="ORF">KDW96_11840</name>
</gene>
<sequence length="284" mass="31858">MTMTQTNQAGTPRFWRDPALPFIEARDVLDGRQLCYAKHAHETFSIGAITRGRSTYLNERAQERIGAGTLVLMNPGDVHACNPIEGQPWSYQMFYVDAAWLTELQHQLGFNRNHGWQPFSAILNQDPGLYAGLTGLYRLLTDPQADTLGKHCALLAFFDELQQRLQPAPARRRDDNPRLELAADFIHAHCTEPLKLEAICAAAGLSPSYLSRSFRRRYGMTPHAYLINSRIQYAQARLRRGGEIAEVALAAGFADQAHLQRTFKQLLAATPGQYRRAGDHAASR</sequence>
<dbReference type="EMBL" id="CP073346">
    <property type="protein sequence ID" value="UTW05884.1"/>
    <property type="molecule type" value="Genomic_DNA"/>
</dbReference>
<evidence type="ECO:0000256" key="2">
    <source>
        <dbReference type="ARBA" id="ARBA00023015"/>
    </source>
</evidence>
<dbReference type="SMART" id="SM00342">
    <property type="entry name" value="HTH_ARAC"/>
    <property type="match status" value="1"/>
</dbReference>
<accession>A0ABY5H339</accession>
<dbReference type="PANTHER" id="PTHR46796:SF2">
    <property type="entry name" value="TRANSCRIPTIONAL REGULATORY PROTEIN"/>
    <property type="match status" value="1"/>
</dbReference>
<keyword evidence="3" id="KW-0238">DNA-binding</keyword>
<dbReference type="InterPro" id="IPR037923">
    <property type="entry name" value="HTH-like"/>
</dbReference>
<reference evidence="8" key="1">
    <citation type="submission" date="2021-04" db="EMBL/GenBank/DDBJ databases">
        <title>Oceanospirillales bacteria with DddD are important DMSP degraders in coastal seawater.</title>
        <authorList>
            <person name="Liu J."/>
        </authorList>
    </citation>
    <scope>NUCLEOTIDE SEQUENCE</scope>
    <source>
        <strain evidence="8">D13-4</strain>
    </source>
</reference>
<dbReference type="Pfam" id="PF12833">
    <property type="entry name" value="HTH_18"/>
    <property type="match status" value="1"/>
</dbReference>
<keyword evidence="4" id="KW-0010">Activator</keyword>
<proteinExistence type="predicted"/>
<dbReference type="Gene3D" id="1.10.10.60">
    <property type="entry name" value="Homeodomain-like"/>
    <property type="match status" value="1"/>
</dbReference>
<dbReference type="PANTHER" id="PTHR46796">
    <property type="entry name" value="HTH-TYPE TRANSCRIPTIONAL ACTIVATOR RHAS-RELATED"/>
    <property type="match status" value="1"/>
</dbReference>